<dbReference type="GO" id="GO:0016887">
    <property type="term" value="F:ATP hydrolysis activity"/>
    <property type="evidence" value="ECO:0007669"/>
    <property type="project" value="InterPro"/>
</dbReference>
<evidence type="ECO:0000256" key="2">
    <source>
        <dbReference type="ARBA" id="ARBA00006116"/>
    </source>
</evidence>
<evidence type="ECO:0000256" key="10">
    <source>
        <dbReference type="PIRNR" id="PIRNR036578"/>
    </source>
</evidence>
<dbReference type="Pfam" id="PF00004">
    <property type="entry name" value="AAA"/>
    <property type="match status" value="1"/>
</dbReference>
<dbReference type="Pfam" id="PF00533">
    <property type="entry name" value="BRCT"/>
    <property type="match status" value="1"/>
</dbReference>
<comment type="similarity">
    <text evidence="2 10">Belongs to the activator 1 large subunit family.</text>
</comment>
<dbReference type="SUPFAM" id="SSF52113">
    <property type="entry name" value="BRCT domain"/>
    <property type="match status" value="1"/>
</dbReference>
<dbReference type="Proteomes" id="UP000030161">
    <property type="component" value="Unassembled WGS sequence"/>
</dbReference>
<dbReference type="Pfam" id="PF25361">
    <property type="entry name" value="AAA_lid_RFC1"/>
    <property type="match status" value="1"/>
</dbReference>
<dbReference type="SUPFAM" id="SSF48019">
    <property type="entry name" value="post-AAA+ oligomerization domain-like"/>
    <property type="match status" value="1"/>
</dbReference>
<reference evidence="14 15" key="1">
    <citation type="submission" date="2013-12" db="EMBL/GenBank/DDBJ databases">
        <title>The Genome Sequence of Candida albicans P78048.</title>
        <authorList>
            <consortium name="The Broad Institute Genome Sequencing Platform"/>
            <consortium name="The Broad Institute Genome Sequencing Center for Infectious Disease"/>
            <person name="Cuomo C."/>
            <person name="Bennett R."/>
            <person name="Hirakawa M."/>
            <person name="Noverr M."/>
            <person name="Mitchell A."/>
            <person name="Young S.K."/>
            <person name="Zeng Q."/>
            <person name="Gargeya S."/>
            <person name="Fitzgerald M."/>
            <person name="Abouelleil A."/>
            <person name="Alvarado L."/>
            <person name="Berlin A.M."/>
            <person name="Chapman S.B."/>
            <person name="Dewar J."/>
            <person name="Goldberg J."/>
            <person name="Griggs A."/>
            <person name="Gujja S."/>
            <person name="Hansen M."/>
            <person name="Howarth C."/>
            <person name="Imamovic A."/>
            <person name="Larimer J."/>
            <person name="McCowan C."/>
            <person name="Murphy C."/>
            <person name="Pearson M."/>
            <person name="Priest M."/>
            <person name="Roberts A."/>
            <person name="Saif S."/>
            <person name="Shea T."/>
            <person name="Sykes S."/>
            <person name="Wortman J."/>
            <person name="Nusbaum C."/>
            <person name="Birren B."/>
        </authorList>
    </citation>
    <scope>NUCLEOTIDE SEQUENCE [LARGE SCALE GENOMIC DNA]</scope>
    <source>
        <strain evidence="14 15">P78048</strain>
    </source>
</reference>
<keyword evidence="7 10" id="KW-0067">ATP-binding</keyword>
<gene>
    <name evidence="14" type="ORF">MG3_01997</name>
</gene>
<keyword evidence="9 10" id="KW-0539">Nucleus</keyword>
<dbReference type="SMART" id="SM00292">
    <property type="entry name" value="BRCT"/>
    <property type="match status" value="1"/>
</dbReference>
<dbReference type="CDD" id="cd00009">
    <property type="entry name" value="AAA"/>
    <property type="match status" value="1"/>
</dbReference>
<evidence type="ECO:0000313" key="14">
    <source>
        <dbReference type="EMBL" id="KGR13569.1"/>
    </source>
</evidence>
<dbReference type="GO" id="GO:0003689">
    <property type="term" value="F:DNA clamp loader activity"/>
    <property type="evidence" value="ECO:0007669"/>
    <property type="project" value="UniProtKB-UniRule"/>
</dbReference>
<keyword evidence="8" id="KW-0238">DNA-binding</keyword>
<feature type="compositionally biased region" description="Basic and acidic residues" evidence="12">
    <location>
        <begin position="852"/>
        <end position="863"/>
    </location>
</feature>
<sequence length="890" mass="98664">MVNISDFFKNNSQSGSKRKAQSATSSNPTKKAKPAAPQAEREVIVLDDEDDDDDDVQVISKPAKKETDRRPTKRKASAINDEDDDDDDDDTRNKSHVQRSPKKETASSVPKASPKKKTSSTLKSTAATKKSKVPAGGESTADTAQEILATIPDAELPEVDPTKKVNFFALNAARNETTQTSVELPEAQPNCLTGLTIVFTGQMPNLDRGTAEQTAKQYGAKVTKSISGKTSLVVLGADAGPSKVQKIKQHKIKAIDEAGFIKLLESMPADGGSGAAAEAAKLKREQEEAKIIEQAKEEERKEREAEKARVAERVKATVNTKGETFGFQKKEVAPQDKLWTDRHAPTDLNQLCGNKGQIQKLKSWLENWFDNQARGFKGNASDPDSFRAVLISGPPGIGKTSAAHLVAKSLGFDIIERNASDVRSKSLLNANVKSILNNTSVVGYFKHRGDTEKNSNNKRFCIIMDEVDGMSSGDHGGAGALSQFCKITSMPMILICNDKSLPKMRTFDRTTYDLPFRRPSENEVKSRLMTIAFREKVKLDPSVIGQLVQATSNDIRQMINLLSTVSKTQKQIGANSMKEVKESWQKQVVLKPFDIAGRLLNSGIWSDPRSSLNDKLNLYFNDFDFSPLMIQENYLITNPRLPGKQIELVAKAAEDISISDTVNSLIRSGEQQWSLLPFHGIMSTVKPSYEIAGQITGRLNFSSWLGQNSKQMKYQRMLQELQYHTRVRTSTTKQELRLDYLDALWQKIVKPLCDSGEDGFDEAIETMDEYYLTKEDFDNIGDMIKQDLKLPTQSKSAFTRKYNSMMHPTIIFKTGNSLNVGGKRAAAPKVDFEDVIDDDMEDVPDDDEDQDSDKIDTKKDKLIKVVPVGKSKSKSKSKASTGPAKKKQKR</sequence>
<dbReference type="Pfam" id="PF08519">
    <property type="entry name" value="RFC1"/>
    <property type="match status" value="1"/>
</dbReference>
<proteinExistence type="inferred from homology"/>
<dbReference type="FunFam" id="3.40.50.10190:FF:000001">
    <property type="entry name" value="Replication factor C subunit 1"/>
    <property type="match status" value="1"/>
</dbReference>
<dbReference type="SUPFAM" id="SSF52540">
    <property type="entry name" value="P-loop containing nucleoside triphosphate hydrolases"/>
    <property type="match status" value="1"/>
</dbReference>
<dbReference type="PANTHER" id="PTHR23389:SF6">
    <property type="entry name" value="REPLICATION FACTOR C SUBUNIT 1"/>
    <property type="match status" value="1"/>
</dbReference>
<dbReference type="GO" id="GO:0003677">
    <property type="term" value="F:DNA binding"/>
    <property type="evidence" value="ECO:0007669"/>
    <property type="project" value="UniProtKB-KW"/>
</dbReference>
<dbReference type="AlphaFoldDB" id="A0AB34PYX8"/>
<dbReference type="InterPro" id="IPR003593">
    <property type="entry name" value="AAA+_ATPase"/>
</dbReference>
<dbReference type="InterPro" id="IPR036420">
    <property type="entry name" value="BRCT_dom_sf"/>
</dbReference>
<evidence type="ECO:0000256" key="3">
    <source>
        <dbReference type="ARBA" id="ARBA00020401"/>
    </source>
</evidence>
<feature type="compositionally biased region" description="Low complexity" evidence="12">
    <location>
        <begin position="119"/>
        <end position="128"/>
    </location>
</feature>
<dbReference type="PIRSF" id="PIRSF036578">
    <property type="entry name" value="RFC1"/>
    <property type="match status" value="1"/>
</dbReference>
<evidence type="ECO:0000256" key="4">
    <source>
        <dbReference type="ARBA" id="ARBA00022553"/>
    </source>
</evidence>
<dbReference type="FunFam" id="3.40.50.300:FF:000395">
    <property type="entry name" value="Replication factor C subunit 1"/>
    <property type="match status" value="1"/>
</dbReference>
<evidence type="ECO:0000256" key="12">
    <source>
        <dbReference type="SAM" id="MobiDB-lite"/>
    </source>
</evidence>
<dbReference type="PROSITE" id="PS50172">
    <property type="entry name" value="BRCT"/>
    <property type="match status" value="1"/>
</dbReference>
<dbReference type="InterPro" id="IPR027417">
    <property type="entry name" value="P-loop_NTPase"/>
</dbReference>
<organism evidence="14 15">
    <name type="scientific">Candida albicans P78048</name>
    <dbReference type="NCBI Taxonomy" id="1094989"/>
    <lineage>
        <taxon>Eukaryota</taxon>
        <taxon>Fungi</taxon>
        <taxon>Dikarya</taxon>
        <taxon>Ascomycota</taxon>
        <taxon>Saccharomycotina</taxon>
        <taxon>Pichiomycetes</taxon>
        <taxon>Debaryomycetaceae</taxon>
        <taxon>Candida/Lodderomyces clade</taxon>
        <taxon>Candida</taxon>
    </lineage>
</organism>
<accession>A0AB34PYX8</accession>
<dbReference type="FunFam" id="1.20.272.10:FF:000005">
    <property type="entry name" value="Replication factor C subunit 1"/>
    <property type="match status" value="1"/>
</dbReference>
<feature type="region of interest" description="Disordered" evidence="12">
    <location>
        <begin position="1"/>
        <end position="141"/>
    </location>
</feature>
<dbReference type="GO" id="GO:0005634">
    <property type="term" value="C:nucleus"/>
    <property type="evidence" value="ECO:0007669"/>
    <property type="project" value="UniProtKB-SubCell"/>
</dbReference>
<evidence type="ECO:0000256" key="5">
    <source>
        <dbReference type="ARBA" id="ARBA00022705"/>
    </source>
</evidence>
<dbReference type="InterPro" id="IPR003959">
    <property type="entry name" value="ATPase_AAA_core"/>
</dbReference>
<dbReference type="InterPro" id="IPR001357">
    <property type="entry name" value="BRCT_dom"/>
</dbReference>
<keyword evidence="11" id="KW-0175">Coiled coil</keyword>
<dbReference type="SMART" id="SM00382">
    <property type="entry name" value="AAA"/>
    <property type="match status" value="1"/>
</dbReference>
<name>A0AB34PYX8_CANAX</name>
<dbReference type="GO" id="GO:0005524">
    <property type="term" value="F:ATP binding"/>
    <property type="evidence" value="ECO:0007669"/>
    <property type="project" value="UniProtKB-UniRule"/>
</dbReference>
<comment type="subcellular location">
    <subcellularLocation>
        <location evidence="1 10">Nucleus</location>
    </subcellularLocation>
</comment>
<feature type="compositionally biased region" description="Acidic residues" evidence="12">
    <location>
        <begin position="835"/>
        <end position="851"/>
    </location>
</feature>
<evidence type="ECO:0000256" key="9">
    <source>
        <dbReference type="ARBA" id="ARBA00023242"/>
    </source>
</evidence>
<dbReference type="EMBL" id="AJIX01000013">
    <property type="protein sequence ID" value="KGR13569.1"/>
    <property type="molecule type" value="Genomic_DNA"/>
</dbReference>
<dbReference type="GO" id="GO:0006281">
    <property type="term" value="P:DNA repair"/>
    <property type="evidence" value="ECO:0007669"/>
    <property type="project" value="InterPro"/>
</dbReference>
<dbReference type="InterPro" id="IPR008921">
    <property type="entry name" value="DNA_pol3_clamp-load_cplx_C"/>
</dbReference>
<dbReference type="InterPro" id="IPR047854">
    <property type="entry name" value="RFC_lid"/>
</dbReference>
<feature type="region of interest" description="Disordered" evidence="12">
    <location>
        <begin position="835"/>
        <end position="890"/>
    </location>
</feature>
<dbReference type="InterPro" id="IPR013725">
    <property type="entry name" value="DNA_replication_fac_RFC1_C"/>
</dbReference>
<comment type="caution">
    <text evidence="14">The sequence shown here is derived from an EMBL/GenBank/DDBJ whole genome shotgun (WGS) entry which is preliminary data.</text>
</comment>
<evidence type="ECO:0000256" key="6">
    <source>
        <dbReference type="ARBA" id="ARBA00022741"/>
    </source>
</evidence>
<evidence type="ECO:0000256" key="8">
    <source>
        <dbReference type="ARBA" id="ARBA00023125"/>
    </source>
</evidence>
<keyword evidence="4" id="KW-0597">Phosphoprotein</keyword>
<dbReference type="FunFam" id="1.10.8.60:FF:000021">
    <property type="entry name" value="Replication factor C subunit 1"/>
    <property type="match status" value="1"/>
</dbReference>
<evidence type="ECO:0000259" key="13">
    <source>
        <dbReference type="PROSITE" id="PS50172"/>
    </source>
</evidence>
<dbReference type="GO" id="GO:0006271">
    <property type="term" value="P:DNA strand elongation involved in DNA replication"/>
    <property type="evidence" value="ECO:0007669"/>
    <property type="project" value="UniProtKB-ARBA"/>
</dbReference>
<feature type="compositionally biased region" description="Polar residues" evidence="12">
    <location>
        <begin position="8"/>
        <end position="27"/>
    </location>
</feature>
<dbReference type="PANTHER" id="PTHR23389">
    <property type="entry name" value="CHROMOSOME TRANSMISSION FIDELITY FACTOR 18"/>
    <property type="match status" value="1"/>
</dbReference>
<evidence type="ECO:0000313" key="15">
    <source>
        <dbReference type="Proteomes" id="UP000030161"/>
    </source>
</evidence>
<dbReference type="CDD" id="cd18140">
    <property type="entry name" value="HLD_clamp_RFC"/>
    <property type="match status" value="1"/>
</dbReference>
<protein>
    <recommendedName>
        <fullName evidence="3 10">Replication factor C subunit 1</fullName>
    </recommendedName>
</protein>
<evidence type="ECO:0000256" key="7">
    <source>
        <dbReference type="ARBA" id="ARBA00022840"/>
    </source>
</evidence>
<feature type="compositionally biased region" description="Acidic residues" evidence="12">
    <location>
        <begin position="80"/>
        <end position="90"/>
    </location>
</feature>
<dbReference type="Gene3D" id="1.20.272.10">
    <property type="match status" value="1"/>
</dbReference>
<keyword evidence="6 10" id="KW-0547">Nucleotide-binding</keyword>
<evidence type="ECO:0000256" key="11">
    <source>
        <dbReference type="SAM" id="Coils"/>
    </source>
</evidence>
<feature type="domain" description="BRCT" evidence="13">
    <location>
        <begin position="187"/>
        <end position="266"/>
    </location>
</feature>
<dbReference type="Gene3D" id="3.40.50.300">
    <property type="entry name" value="P-loop containing nucleotide triphosphate hydrolases"/>
    <property type="match status" value="1"/>
</dbReference>
<feature type="coiled-coil region" evidence="11">
    <location>
        <begin position="275"/>
        <end position="309"/>
    </location>
</feature>
<feature type="compositionally biased region" description="Acidic residues" evidence="12">
    <location>
        <begin position="45"/>
        <end position="56"/>
    </location>
</feature>
<dbReference type="GO" id="GO:0005663">
    <property type="term" value="C:DNA replication factor C complex"/>
    <property type="evidence" value="ECO:0007669"/>
    <property type="project" value="InterPro"/>
</dbReference>
<dbReference type="Gene3D" id="1.10.8.60">
    <property type="match status" value="1"/>
</dbReference>
<dbReference type="InterPro" id="IPR012178">
    <property type="entry name" value="RFC1"/>
</dbReference>
<evidence type="ECO:0000256" key="1">
    <source>
        <dbReference type="ARBA" id="ARBA00004123"/>
    </source>
</evidence>
<dbReference type="Gene3D" id="3.40.50.10190">
    <property type="entry name" value="BRCT domain"/>
    <property type="match status" value="1"/>
</dbReference>
<keyword evidence="5 10" id="KW-0235">DNA replication</keyword>